<reference evidence="2 3" key="1">
    <citation type="submission" date="2019-12" db="EMBL/GenBank/DDBJ databases">
        <authorList>
            <person name="Li M."/>
        </authorList>
    </citation>
    <scope>NUCLEOTIDE SEQUENCE [LARGE SCALE GENOMIC DNA]</scope>
    <source>
        <strain evidence="2 3">GBMRC 2024</strain>
    </source>
</reference>
<dbReference type="GO" id="GO:0005829">
    <property type="term" value="C:cytosol"/>
    <property type="evidence" value="ECO:0007669"/>
    <property type="project" value="TreeGrafter"/>
</dbReference>
<proteinExistence type="predicted"/>
<dbReference type="Pfam" id="PF03358">
    <property type="entry name" value="FMN_red"/>
    <property type="match status" value="1"/>
</dbReference>
<feature type="domain" description="NADPH-dependent FMN reductase-like" evidence="1">
    <location>
        <begin position="4"/>
        <end position="147"/>
    </location>
</feature>
<dbReference type="EMBL" id="WUMU01000023">
    <property type="protein sequence ID" value="MXN20107.1"/>
    <property type="molecule type" value="Genomic_DNA"/>
</dbReference>
<gene>
    <name evidence="2" type="ORF">GR170_19910</name>
</gene>
<dbReference type="InterPro" id="IPR050712">
    <property type="entry name" value="NAD(P)H-dep_reductase"/>
</dbReference>
<accession>A0A6L7G950</accession>
<dbReference type="PANTHER" id="PTHR30543:SF21">
    <property type="entry name" value="NAD(P)H-DEPENDENT FMN REDUCTASE LOT6"/>
    <property type="match status" value="1"/>
</dbReference>
<dbReference type="Proteomes" id="UP000477911">
    <property type="component" value="Unassembled WGS sequence"/>
</dbReference>
<dbReference type="InterPro" id="IPR005025">
    <property type="entry name" value="FMN_Rdtase-like_dom"/>
</dbReference>
<dbReference type="SUPFAM" id="SSF52218">
    <property type="entry name" value="Flavoproteins"/>
    <property type="match status" value="1"/>
</dbReference>
<evidence type="ECO:0000313" key="3">
    <source>
        <dbReference type="Proteomes" id="UP000477911"/>
    </source>
</evidence>
<organism evidence="2 3">
    <name type="scientific">Pseudooceanicola albus</name>
    <dbReference type="NCBI Taxonomy" id="2692189"/>
    <lineage>
        <taxon>Bacteria</taxon>
        <taxon>Pseudomonadati</taxon>
        <taxon>Pseudomonadota</taxon>
        <taxon>Alphaproteobacteria</taxon>
        <taxon>Rhodobacterales</taxon>
        <taxon>Paracoccaceae</taxon>
        <taxon>Pseudooceanicola</taxon>
    </lineage>
</organism>
<evidence type="ECO:0000259" key="1">
    <source>
        <dbReference type="Pfam" id="PF03358"/>
    </source>
</evidence>
<dbReference type="GO" id="GO:0016491">
    <property type="term" value="F:oxidoreductase activity"/>
    <property type="evidence" value="ECO:0007669"/>
    <property type="project" value="InterPro"/>
</dbReference>
<sequence>MTKKIVAISGSLRKDAVCTQIANTLEELAPAGTTVEVVTLNDIPMLNEDLKANGSPAPVAALTQQLVDADALVLITPEYNRSTSGALKNVIDWLSKEDAAPLAGMPVEIISHSPGATGGLMANHSLRSILAVPGAKVMAGFEVAISGSFGKVEGGKLTDEGTRDFVAGKLQGLLATLEAKAAA</sequence>
<dbReference type="AlphaFoldDB" id="A0A6L7G950"/>
<dbReference type="RefSeq" id="WP_160896229.1">
    <property type="nucleotide sequence ID" value="NZ_WUMU01000023.1"/>
</dbReference>
<name>A0A6L7G950_9RHOB</name>
<dbReference type="GO" id="GO:0010181">
    <property type="term" value="F:FMN binding"/>
    <property type="evidence" value="ECO:0007669"/>
    <property type="project" value="TreeGrafter"/>
</dbReference>
<evidence type="ECO:0000313" key="2">
    <source>
        <dbReference type="EMBL" id="MXN20107.1"/>
    </source>
</evidence>
<comment type="caution">
    <text evidence="2">The sequence shown here is derived from an EMBL/GenBank/DDBJ whole genome shotgun (WGS) entry which is preliminary data.</text>
</comment>
<dbReference type="Gene3D" id="3.40.50.360">
    <property type="match status" value="1"/>
</dbReference>
<protein>
    <submittedName>
        <fullName evidence="2">NADPH-dependent FMN reductase</fullName>
    </submittedName>
</protein>
<keyword evidence="3" id="KW-1185">Reference proteome</keyword>
<dbReference type="InterPro" id="IPR029039">
    <property type="entry name" value="Flavoprotein-like_sf"/>
</dbReference>
<dbReference type="PANTHER" id="PTHR30543">
    <property type="entry name" value="CHROMATE REDUCTASE"/>
    <property type="match status" value="1"/>
</dbReference>